<dbReference type="Gene3D" id="3.30.300.30">
    <property type="match status" value="1"/>
</dbReference>
<dbReference type="GO" id="GO:0003677">
    <property type="term" value="F:DNA binding"/>
    <property type="evidence" value="ECO:0007669"/>
    <property type="project" value="UniProtKB-KW"/>
</dbReference>
<name>A0A1S9DED4_ASPOZ</name>
<dbReference type="VEuPathDB" id="FungiDB:AO090023000547"/>
<dbReference type="GO" id="GO:0000981">
    <property type="term" value="F:DNA-binding transcription factor activity, RNA polymerase II-specific"/>
    <property type="evidence" value="ECO:0007669"/>
    <property type="project" value="InterPro"/>
</dbReference>
<keyword evidence="4" id="KW-0804">Transcription</keyword>
<dbReference type="InterPro" id="IPR020845">
    <property type="entry name" value="AMP-binding_CS"/>
</dbReference>
<feature type="region of interest" description="Disordered" evidence="6">
    <location>
        <begin position="537"/>
        <end position="582"/>
    </location>
</feature>
<proteinExistence type="predicted"/>
<dbReference type="PROSITE" id="PS50048">
    <property type="entry name" value="ZN2_CY6_FUNGAL_2"/>
    <property type="match status" value="1"/>
</dbReference>
<evidence type="ECO:0000256" key="2">
    <source>
        <dbReference type="ARBA" id="ARBA00023015"/>
    </source>
</evidence>
<evidence type="ECO:0000313" key="8">
    <source>
        <dbReference type="EMBL" id="OOO07452.1"/>
    </source>
</evidence>
<dbReference type="OrthoDB" id="103819at2759"/>
<accession>A0A1S9DED4</accession>
<dbReference type="GO" id="GO:0006351">
    <property type="term" value="P:DNA-templated transcription"/>
    <property type="evidence" value="ECO:0007669"/>
    <property type="project" value="InterPro"/>
</dbReference>
<dbReference type="Gene3D" id="4.10.240.10">
    <property type="entry name" value="Zn(2)-C6 fungal-type DNA-binding domain"/>
    <property type="match status" value="1"/>
</dbReference>
<feature type="region of interest" description="Disordered" evidence="6">
    <location>
        <begin position="1210"/>
        <end position="1234"/>
    </location>
</feature>
<dbReference type="GO" id="GO:0009893">
    <property type="term" value="P:positive regulation of metabolic process"/>
    <property type="evidence" value="ECO:0007669"/>
    <property type="project" value="UniProtKB-ARBA"/>
</dbReference>
<dbReference type="InterPro" id="IPR045851">
    <property type="entry name" value="AMP-bd_C_sf"/>
</dbReference>
<gene>
    <name evidence="8" type="ORF">OAory_01039520</name>
</gene>
<dbReference type="GO" id="GO:0016874">
    <property type="term" value="F:ligase activity"/>
    <property type="evidence" value="ECO:0007669"/>
    <property type="project" value="UniProtKB-KW"/>
</dbReference>
<dbReference type="CDD" id="cd00067">
    <property type="entry name" value="GAL4"/>
    <property type="match status" value="1"/>
</dbReference>
<dbReference type="VEuPathDB" id="FungiDB:AO090023000549"/>
<dbReference type="InterPro" id="IPR000873">
    <property type="entry name" value="AMP-dep_synth/lig_dom"/>
</dbReference>
<dbReference type="PANTHER" id="PTHR46910:SF25">
    <property type="entry name" value="ABC-TRANSPORTER-REGULATING TRANSCRIPTION FACTOR"/>
    <property type="match status" value="1"/>
</dbReference>
<feature type="compositionally biased region" description="Polar residues" evidence="6">
    <location>
        <begin position="573"/>
        <end position="582"/>
    </location>
</feature>
<dbReference type="Proteomes" id="UP000190312">
    <property type="component" value="Unassembled WGS sequence"/>
</dbReference>
<keyword evidence="5" id="KW-0539">Nucleus</keyword>
<dbReference type="InterPro" id="IPR007219">
    <property type="entry name" value="XnlR_reg_dom"/>
</dbReference>
<evidence type="ECO:0000256" key="1">
    <source>
        <dbReference type="ARBA" id="ARBA00022723"/>
    </source>
</evidence>
<dbReference type="EMBL" id="MKZY01000006">
    <property type="protein sequence ID" value="OOO07452.1"/>
    <property type="molecule type" value="Genomic_DNA"/>
</dbReference>
<dbReference type="PROSITE" id="PS00455">
    <property type="entry name" value="AMP_BINDING"/>
    <property type="match status" value="1"/>
</dbReference>
<dbReference type="InterPro" id="IPR036864">
    <property type="entry name" value="Zn2-C6_fun-type_DNA-bd_sf"/>
</dbReference>
<dbReference type="SUPFAM" id="SSF57701">
    <property type="entry name" value="Zn2/Cys6 DNA-binding domain"/>
    <property type="match status" value="1"/>
</dbReference>
<sequence>MILPADPIFSQLLLIARNSPDEVVIDDRNLHVQAGYSHLLHDAVQLAQQLRDSLSQGPSTVGSAFIGILAPTSYESTVASLAILAVGGVCVPICQQIITAAGASLEELAYTLKQCSATCVLVGSQHQQTKLATQLQEQTGILKLAIPVLSPGRPPIESYTLDEDSIPSDDLPAFLFFTSGTTGAPKGVLHARRYLYAKFSVQQSELTDELCLIYDSICWSTCFISVLLHILRGERVELHELDARYDLIWDRFRDCEITKIHFSPTSWYTMMKVFQERISKLPEPSVQAYIRGAQYIRTPITLGGILPVPVKQFWLNLRGGRPIKVIYGSTEAGLLTVADPEASASEEPVLFFRYLNSPELTASCFDSEGFYKTGDLVERQGKNFIFRGRYKADFFKFWDHKIPRLHVESCLSSLPYIEEAHILPVADARCDNRVAALVRLRQDHTCVTLQSIRKDLSTMLPVYQMPTLLRILGKGDEVPRTFSEKVAMKKTVERFFPRCNNDHFMDDSIEVLGIKEILQFETIGPLELVELWATGAPENANPTVRDQTQQDQGERSESPAIPSLTNKKRPRSQPDNTSSPACNQCRTRKIRCDRQQPKCSNCRRADVECDFATTPKRVDRTKQLLNDFSGVVARLDRVDNSLAKLSEQLQQQQPCRCSHSPVPSQVDNPWGASEPAAIYTTYTPKSSTSCRSPHLMEVDGSEDCDPEIPNGDLVDFDQGGQRLLDYPAALSLFKNLQRQITRWLTKDVPQGSELWQVIAQQPGFKASLEYQLEQFPFGGLCHEPVIVSDHRPISTPPRYLLELSLDGFLRHINIHTPIFDDSSLGKAIDTHYQSLSAGTGDAWALTFTNIIILTVALDARVARATASHLVSMNDDMLPSFLKNCDRALADLNRFTAPCLINVQVLLTLALVAREFYGSVVFEKVCQAVCQVARSTGLHRAHGARSMRWEKMPERERLFWVVYTMDKQRAFLTGQPCDLYLFDSDIQLRSCGERAPFPLRLNAAYVHMMTIWEQIFINLYSSRAVLAGAADRSRQVQQLWGSLNEWNIKYHALLSSPILEKMADLAPMQLELKYCFMVSQVLVHRCDRNARSQQRYRDPARSALKLIAQVAGDHRSITLARCAVLARMFRNYPLVAVHDLFSFCLTDGEPDSTEDGQLIHETRRHLELLHYADFPQAYFARLEVGLKWCTDMLDTIKDCLSRSAVAGDWGPMDGSSTGLSDRTPPSESELSSIPPDAWASLNLPMSRDEMLCGLSPSVPSEGLLDPQFSAFGLTTSSTGDSTVPAFAQGGDNPAVTMHPSMWVPAEVPCNSSEPLFDPEFTRSIMS</sequence>
<dbReference type="InterPro" id="IPR042099">
    <property type="entry name" value="ANL_N_sf"/>
</dbReference>
<dbReference type="Gene3D" id="3.40.50.12780">
    <property type="entry name" value="N-terminal domain of ligase-like"/>
    <property type="match status" value="1"/>
</dbReference>
<dbReference type="Pfam" id="PF04082">
    <property type="entry name" value="Fungal_trans"/>
    <property type="match status" value="1"/>
</dbReference>
<keyword evidence="2" id="KW-0805">Transcription regulation</keyword>
<dbReference type="eggNOG" id="ENOG502S3CQ">
    <property type="taxonomic scope" value="Eukaryota"/>
</dbReference>
<evidence type="ECO:0000256" key="4">
    <source>
        <dbReference type="ARBA" id="ARBA00023163"/>
    </source>
</evidence>
<protein>
    <submittedName>
        <fullName evidence="8">AMP-dependent synthetase and ligase</fullName>
    </submittedName>
</protein>
<dbReference type="VEuPathDB" id="FungiDB:AO090010000159"/>
<dbReference type="Pfam" id="PF00172">
    <property type="entry name" value="Zn_clus"/>
    <property type="match status" value="1"/>
</dbReference>
<dbReference type="SMART" id="SM00066">
    <property type="entry name" value="GAL4"/>
    <property type="match status" value="1"/>
</dbReference>
<feature type="compositionally biased region" description="Low complexity" evidence="6">
    <location>
        <begin position="1224"/>
        <end position="1234"/>
    </location>
</feature>
<evidence type="ECO:0000313" key="9">
    <source>
        <dbReference type="Proteomes" id="UP000190312"/>
    </source>
</evidence>
<evidence type="ECO:0000256" key="5">
    <source>
        <dbReference type="ARBA" id="ARBA00023242"/>
    </source>
</evidence>
<evidence type="ECO:0000256" key="3">
    <source>
        <dbReference type="ARBA" id="ARBA00023125"/>
    </source>
</evidence>
<feature type="domain" description="Zn(2)-C6 fungal-type" evidence="7">
    <location>
        <begin position="581"/>
        <end position="611"/>
    </location>
</feature>
<dbReference type="GO" id="GO:0008270">
    <property type="term" value="F:zinc ion binding"/>
    <property type="evidence" value="ECO:0007669"/>
    <property type="project" value="InterPro"/>
</dbReference>
<organism evidence="8 9">
    <name type="scientific">Aspergillus oryzae</name>
    <name type="common">Yellow koji mold</name>
    <dbReference type="NCBI Taxonomy" id="5062"/>
    <lineage>
        <taxon>Eukaryota</taxon>
        <taxon>Fungi</taxon>
        <taxon>Dikarya</taxon>
        <taxon>Ascomycota</taxon>
        <taxon>Pezizomycotina</taxon>
        <taxon>Eurotiomycetes</taxon>
        <taxon>Eurotiomycetidae</taxon>
        <taxon>Eurotiales</taxon>
        <taxon>Aspergillaceae</taxon>
        <taxon>Aspergillus</taxon>
        <taxon>Aspergillus subgen. Circumdati</taxon>
    </lineage>
</organism>
<dbReference type="CDD" id="cd12148">
    <property type="entry name" value="fungal_TF_MHR"/>
    <property type="match status" value="1"/>
</dbReference>
<evidence type="ECO:0000259" key="7">
    <source>
        <dbReference type="PROSITE" id="PS50048"/>
    </source>
</evidence>
<keyword evidence="3" id="KW-0238">DNA-binding</keyword>
<feature type="compositionally biased region" description="Polar residues" evidence="6">
    <location>
        <begin position="540"/>
        <end position="551"/>
    </location>
</feature>
<keyword evidence="1" id="KW-0479">Metal-binding</keyword>
<dbReference type="PROSITE" id="PS00463">
    <property type="entry name" value="ZN2_CY6_FUNGAL_1"/>
    <property type="match status" value="1"/>
</dbReference>
<evidence type="ECO:0000256" key="6">
    <source>
        <dbReference type="SAM" id="MobiDB-lite"/>
    </source>
</evidence>
<dbReference type="Pfam" id="PF00501">
    <property type="entry name" value="AMP-binding"/>
    <property type="match status" value="1"/>
</dbReference>
<dbReference type="InterPro" id="IPR050987">
    <property type="entry name" value="AtrR-like"/>
</dbReference>
<dbReference type="SUPFAM" id="SSF56801">
    <property type="entry name" value="Acetyl-CoA synthetase-like"/>
    <property type="match status" value="1"/>
</dbReference>
<dbReference type="InterPro" id="IPR001138">
    <property type="entry name" value="Zn2Cys6_DnaBD"/>
</dbReference>
<dbReference type="PANTHER" id="PTHR46910">
    <property type="entry name" value="TRANSCRIPTION FACTOR PDR1"/>
    <property type="match status" value="1"/>
</dbReference>
<keyword evidence="8" id="KW-0436">Ligase</keyword>
<comment type="caution">
    <text evidence="8">The sequence shown here is derived from an EMBL/GenBank/DDBJ whole genome shotgun (WGS) entry which is preliminary data.</text>
</comment>
<reference evidence="8 9" key="1">
    <citation type="submission" date="2016-10" db="EMBL/GenBank/DDBJ databases">
        <title>Genome sequencing of Aspergillus oryzae BCC7051.</title>
        <authorList>
            <person name="Thammarongtham C."/>
            <person name="Vorapreeda T."/>
            <person name="Nookaew I."/>
            <person name="Srisuk T."/>
            <person name="Land M."/>
            <person name="Jeennor S."/>
            <person name="Laoteng K."/>
        </authorList>
    </citation>
    <scope>NUCLEOTIDE SEQUENCE [LARGE SCALE GENOMIC DNA]</scope>
    <source>
        <strain evidence="8 9">BCC7051</strain>
    </source>
</reference>